<dbReference type="EMBL" id="CP002631">
    <property type="protein sequence ID" value="AEB15273.1"/>
    <property type="molecule type" value="Genomic_DNA"/>
</dbReference>
<dbReference type="RefSeq" id="WP_013702524.1">
    <property type="nucleotide sequence ID" value="NC_015385.1"/>
</dbReference>
<dbReference type="HOGENOM" id="CLU_028188_0_0_12"/>
<evidence type="ECO:0000313" key="3">
    <source>
        <dbReference type="EMBL" id="AEB15273.1"/>
    </source>
</evidence>
<name>F2NTU1_TRES6</name>
<accession>F2NTU1</accession>
<dbReference type="KEGG" id="tsu:Tresu_2411"/>
<evidence type="ECO:0000313" key="4">
    <source>
        <dbReference type="Proteomes" id="UP000006852"/>
    </source>
</evidence>
<evidence type="ECO:0000256" key="2">
    <source>
        <dbReference type="SAM" id="Phobius"/>
    </source>
</evidence>
<feature type="transmembrane region" description="Helical" evidence="2">
    <location>
        <begin position="9"/>
        <end position="28"/>
    </location>
</feature>
<feature type="region of interest" description="Disordered" evidence="1">
    <location>
        <begin position="580"/>
        <end position="631"/>
    </location>
</feature>
<dbReference type="STRING" id="869209.Tresu_2411"/>
<keyword evidence="2" id="KW-0472">Membrane</keyword>
<dbReference type="OrthoDB" id="367414at2"/>
<proteinExistence type="predicted"/>
<dbReference type="Proteomes" id="UP000006852">
    <property type="component" value="Chromosome"/>
</dbReference>
<keyword evidence="2" id="KW-1133">Transmembrane helix</keyword>
<organism evidence="3 4">
    <name type="scientific">Treponema succinifaciens (strain ATCC 33096 / DSM 2489 / 6091)</name>
    <dbReference type="NCBI Taxonomy" id="869209"/>
    <lineage>
        <taxon>Bacteria</taxon>
        <taxon>Pseudomonadati</taxon>
        <taxon>Spirochaetota</taxon>
        <taxon>Spirochaetia</taxon>
        <taxon>Spirochaetales</taxon>
        <taxon>Treponemataceae</taxon>
        <taxon>Treponema</taxon>
    </lineage>
</organism>
<dbReference type="AlphaFoldDB" id="F2NTU1"/>
<dbReference type="GeneID" id="302999525"/>
<reference evidence="4" key="2">
    <citation type="submission" date="2011-04" db="EMBL/GenBank/DDBJ databases">
        <title>The complete genome of chromosome of Treponema succinifaciens DSM 2489.</title>
        <authorList>
            <person name="Lucas S."/>
            <person name="Copeland A."/>
            <person name="Lapidus A."/>
            <person name="Bruce D."/>
            <person name="Goodwin L."/>
            <person name="Pitluck S."/>
            <person name="Peters L."/>
            <person name="Kyrpides N."/>
            <person name="Mavromatis K."/>
            <person name="Ivanova N."/>
            <person name="Ovchinnikova G."/>
            <person name="Teshima H."/>
            <person name="Detter J.C."/>
            <person name="Tapia R."/>
            <person name="Han C."/>
            <person name="Land M."/>
            <person name="Hauser L."/>
            <person name="Markowitz V."/>
            <person name="Cheng J.-F."/>
            <person name="Hugenholtz P."/>
            <person name="Woyke T."/>
            <person name="Wu D."/>
            <person name="Gronow S."/>
            <person name="Wellnitz S."/>
            <person name="Brambilla E."/>
            <person name="Klenk H.-P."/>
            <person name="Eisen J.A."/>
        </authorList>
    </citation>
    <scope>NUCLEOTIDE SEQUENCE [LARGE SCALE GENOMIC DNA]</scope>
    <source>
        <strain evidence="4">ATCC 33096 / DSM 2489 / 6091</strain>
    </source>
</reference>
<keyword evidence="2" id="KW-0812">Transmembrane</keyword>
<keyword evidence="4" id="KW-1185">Reference proteome</keyword>
<dbReference type="eggNOG" id="ENOG50346PZ">
    <property type="taxonomic scope" value="Bacteria"/>
</dbReference>
<reference evidence="3 4" key="1">
    <citation type="journal article" date="2011" name="Stand. Genomic Sci.">
        <title>Complete genome sequence of Treponema succinifaciens type strain (6091).</title>
        <authorList>
            <person name="Han C."/>
            <person name="Gronow S."/>
            <person name="Teshima H."/>
            <person name="Lapidus A."/>
            <person name="Nolan M."/>
            <person name="Lucas S."/>
            <person name="Hammon N."/>
            <person name="Deshpande S."/>
            <person name="Cheng J.F."/>
            <person name="Zeytun A."/>
            <person name="Tapia R."/>
            <person name="Goodwin L."/>
            <person name="Pitluck S."/>
            <person name="Liolios K."/>
            <person name="Pagani I."/>
            <person name="Ivanova N."/>
            <person name="Mavromatis K."/>
            <person name="Mikhailova N."/>
            <person name="Huntemann M."/>
            <person name="Pati A."/>
            <person name="Chen A."/>
            <person name="Palaniappan K."/>
            <person name="Land M."/>
            <person name="Hauser L."/>
            <person name="Brambilla E.M."/>
            <person name="Rohde M."/>
            <person name="Goker M."/>
            <person name="Woyke T."/>
            <person name="Bristow J."/>
            <person name="Eisen J.A."/>
            <person name="Markowitz V."/>
            <person name="Hugenholtz P."/>
            <person name="Kyrpides N.C."/>
            <person name="Klenk H.P."/>
            <person name="Detter J.C."/>
        </authorList>
    </citation>
    <scope>NUCLEOTIDE SEQUENCE [LARGE SCALE GENOMIC DNA]</scope>
    <source>
        <strain evidence="4">ATCC 33096 / DSM 2489 / 6091</strain>
    </source>
</reference>
<gene>
    <name evidence="3" type="ordered locus">Tresu_2411</name>
</gene>
<evidence type="ECO:0000256" key="1">
    <source>
        <dbReference type="SAM" id="MobiDB-lite"/>
    </source>
</evidence>
<sequence length="631" mass="70490">MRKHPVRKFFGLTLLYSAIIVGIFVIQFKSNSVFSKSLGDLNFSISQIQTENNGTSLKNQIKVSFKGITFSADDKNPITAKDSNGNLRPLFLESYEELTDSVEFSFNGGAHIMFRQIQDEENSTALSILAVPPENCTEIFLPYKIAQTYSTENVSPANILVTSKDGIFSFTSHRFSAEKIAFTKTDSAAQYSHYNPTKKFTFDLVADLKGTSDSEIRELTTKIRYSLVEKIQSALAQAKIDSLSETDITAYVAELASQGKYNQAIDSIPDSFKKGNKRTYISSPYFDNLLSMSRSLSVQTEKYASLVQSNSAEVFTVEGISDYILREKKSSAIKNLIETVSKASGFSPFQAAGIISVYTNLKAKDSALVQPLEAVIETCVNSIQENCKIENGILKVQKDAENSMDIYEMVFTGDALQKLGILQENKILVQAGNLIIYSSLSGADTSIRTIANIYPIIVKSNYFYPHTEILGWYGNTCVWAWTCAKSIFYTQEPANTANIFIDFPLSLTHYIMLNGIPNFHGKIEIQSQMFRTDPRFETYNSSGYVYQNSSRSLFIKSRHKSKMELIRLFYDEPRTFETTADLSKVPPLPKPPAPEPKKTEPETQNSVSAEENPPELSNSESSTANLISEEQ</sequence>
<feature type="compositionally biased region" description="Low complexity" evidence="1">
    <location>
        <begin position="610"/>
        <end position="622"/>
    </location>
</feature>
<protein>
    <submittedName>
        <fullName evidence="3">Uncharacterized protein</fullName>
    </submittedName>
</protein>